<keyword evidence="2" id="KW-1185">Reference proteome</keyword>
<sequence>MAMIIPLIYSPIFSGVCQTRSRPPTQWRARNSSCCSTDSATRGFRPTTRPCRMDSPQLDADRVRLNREIKIVRRKQIYRIQLLV</sequence>
<proteinExistence type="predicted"/>
<dbReference type="AlphaFoldDB" id="A0A2P5CG30"/>
<dbReference type="Proteomes" id="UP000237000">
    <property type="component" value="Unassembled WGS sequence"/>
</dbReference>
<comment type="caution">
    <text evidence="1">The sequence shown here is derived from an EMBL/GenBank/DDBJ whole genome shotgun (WGS) entry which is preliminary data.</text>
</comment>
<accession>A0A2P5CG30</accession>
<gene>
    <name evidence="1" type="ORF">TorRG33x02_286480</name>
</gene>
<name>A0A2P5CG30_TREOI</name>
<evidence type="ECO:0000313" key="2">
    <source>
        <dbReference type="Proteomes" id="UP000237000"/>
    </source>
</evidence>
<dbReference type="InParanoid" id="A0A2P5CG30"/>
<reference evidence="2" key="1">
    <citation type="submission" date="2016-06" db="EMBL/GenBank/DDBJ databases">
        <title>Parallel loss of symbiosis genes in relatives of nitrogen-fixing non-legume Parasponia.</title>
        <authorList>
            <person name="Van Velzen R."/>
            <person name="Holmer R."/>
            <person name="Bu F."/>
            <person name="Rutten L."/>
            <person name="Van Zeijl A."/>
            <person name="Liu W."/>
            <person name="Santuari L."/>
            <person name="Cao Q."/>
            <person name="Sharma T."/>
            <person name="Shen D."/>
            <person name="Roswanjaya Y."/>
            <person name="Wardhani T."/>
            <person name="Kalhor M.S."/>
            <person name="Jansen J."/>
            <person name="Van den Hoogen J."/>
            <person name="Gungor B."/>
            <person name="Hartog M."/>
            <person name="Hontelez J."/>
            <person name="Verver J."/>
            <person name="Yang W.-C."/>
            <person name="Schijlen E."/>
            <person name="Repin R."/>
            <person name="Schilthuizen M."/>
            <person name="Schranz E."/>
            <person name="Heidstra R."/>
            <person name="Miyata K."/>
            <person name="Fedorova E."/>
            <person name="Kohlen W."/>
            <person name="Bisseling T."/>
            <person name="Smit S."/>
            <person name="Geurts R."/>
        </authorList>
    </citation>
    <scope>NUCLEOTIDE SEQUENCE [LARGE SCALE GENOMIC DNA]</scope>
    <source>
        <strain evidence="2">cv. RG33-2</strain>
    </source>
</reference>
<organism evidence="1 2">
    <name type="scientific">Trema orientale</name>
    <name type="common">Charcoal tree</name>
    <name type="synonym">Celtis orientalis</name>
    <dbReference type="NCBI Taxonomy" id="63057"/>
    <lineage>
        <taxon>Eukaryota</taxon>
        <taxon>Viridiplantae</taxon>
        <taxon>Streptophyta</taxon>
        <taxon>Embryophyta</taxon>
        <taxon>Tracheophyta</taxon>
        <taxon>Spermatophyta</taxon>
        <taxon>Magnoliopsida</taxon>
        <taxon>eudicotyledons</taxon>
        <taxon>Gunneridae</taxon>
        <taxon>Pentapetalae</taxon>
        <taxon>rosids</taxon>
        <taxon>fabids</taxon>
        <taxon>Rosales</taxon>
        <taxon>Cannabaceae</taxon>
        <taxon>Trema</taxon>
    </lineage>
</organism>
<protein>
    <submittedName>
        <fullName evidence="1">Uncharacterized protein</fullName>
    </submittedName>
</protein>
<evidence type="ECO:0000313" key="1">
    <source>
        <dbReference type="EMBL" id="PON60001.1"/>
    </source>
</evidence>
<dbReference type="EMBL" id="JXTC01000369">
    <property type="protein sequence ID" value="PON60001.1"/>
    <property type="molecule type" value="Genomic_DNA"/>
</dbReference>